<dbReference type="Proteomes" id="UP001279734">
    <property type="component" value="Unassembled WGS sequence"/>
</dbReference>
<name>A0AAD3RXI3_NEPGR</name>
<dbReference type="EMBL" id="BSYO01000002">
    <property type="protein sequence ID" value="GMH00199.1"/>
    <property type="molecule type" value="Genomic_DNA"/>
</dbReference>
<feature type="compositionally biased region" description="Low complexity" evidence="1">
    <location>
        <begin position="10"/>
        <end position="24"/>
    </location>
</feature>
<reference evidence="2" key="1">
    <citation type="submission" date="2023-05" db="EMBL/GenBank/DDBJ databases">
        <title>Nepenthes gracilis genome sequencing.</title>
        <authorList>
            <person name="Fukushima K."/>
        </authorList>
    </citation>
    <scope>NUCLEOTIDE SEQUENCE</scope>
    <source>
        <strain evidence="2">SING2019-196</strain>
    </source>
</reference>
<evidence type="ECO:0000313" key="2">
    <source>
        <dbReference type="EMBL" id="GMH00199.1"/>
    </source>
</evidence>
<proteinExistence type="predicted"/>
<keyword evidence="3" id="KW-1185">Reference proteome</keyword>
<evidence type="ECO:0000256" key="1">
    <source>
        <dbReference type="SAM" id="MobiDB-lite"/>
    </source>
</evidence>
<protein>
    <submittedName>
        <fullName evidence="2">Uncharacterized protein</fullName>
    </submittedName>
</protein>
<comment type="caution">
    <text evidence="2">The sequence shown here is derived from an EMBL/GenBank/DDBJ whole genome shotgun (WGS) entry which is preliminary data.</text>
</comment>
<gene>
    <name evidence="2" type="ORF">Nepgr_002038</name>
</gene>
<evidence type="ECO:0000313" key="3">
    <source>
        <dbReference type="Proteomes" id="UP001279734"/>
    </source>
</evidence>
<feature type="region of interest" description="Disordered" evidence="1">
    <location>
        <begin position="1"/>
        <end position="39"/>
    </location>
</feature>
<organism evidence="2 3">
    <name type="scientific">Nepenthes gracilis</name>
    <name type="common">Slender pitcher plant</name>
    <dbReference type="NCBI Taxonomy" id="150966"/>
    <lineage>
        <taxon>Eukaryota</taxon>
        <taxon>Viridiplantae</taxon>
        <taxon>Streptophyta</taxon>
        <taxon>Embryophyta</taxon>
        <taxon>Tracheophyta</taxon>
        <taxon>Spermatophyta</taxon>
        <taxon>Magnoliopsida</taxon>
        <taxon>eudicotyledons</taxon>
        <taxon>Gunneridae</taxon>
        <taxon>Pentapetalae</taxon>
        <taxon>Caryophyllales</taxon>
        <taxon>Nepenthaceae</taxon>
        <taxon>Nepenthes</taxon>
    </lineage>
</organism>
<sequence length="80" mass="8436">MGSRPSGAVLPLPSARRLSPRSPSFTGAAGPPSGRDGWLASSRVASRRLSLEVEAEPLEGQPTVRRFLFAHTAEDLLPGV</sequence>
<dbReference type="AlphaFoldDB" id="A0AAD3RXI3"/>
<accession>A0AAD3RXI3</accession>